<feature type="region of interest" description="Disordered" evidence="1">
    <location>
        <begin position="198"/>
        <end position="219"/>
    </location>
</feature>
<dbReference type="AlphaFoldDB" id="X1RGU3"/>
<dbReference type="EMBL" id="BARW01012049">
    <property type="protein sequence ID" value="GAI79833.1"/>
    <property type="molecule type" value="Genomic_DNA"/>
</dbReference>
<evidence type="ECO:0000256" key="1">
    <source>
        <dbReference type="SAM" id="MobiDB-lite"/>
    </source>
</evidence>
<accession>X1RGU3</accession>
<organism evidence="2">
    <name type="scientific">marine sediment metagenome</name>
    <dbReference type="NCBI Taxonomy" id="412755"/>
    <lineage>
        <taxon>unclassified sequences</taxon>
        <taxon>metagenomes</taxon>
        <taxon>ecological metagenomes</taxon>
    </lineage>
</organism>
<feature type="region of interest" description="Disordered" evidence="1">
    <location>
        <begin position="30"/>
        <end position="51"/>
    </location>
</feature>
<reference evidence="2" key="1">
    <citation type="journal article" date="2014" name="Front. Microbiol.">
        <title>High frequency of phylogenetically diverse reductive dehalogenase-homologous genes in deep subseafloor sedimentary metagenomes.</title>
        <authorList>
            <person name="Kawai M."/>
            <person name="Futagami T."/>
            <person name="Toyoda A."/>
            <person name="Takaki Y."/>
            <person name="Nishi S."/>
            <person name="Hori S."/>
            <person name="Arai W."/>
            <person name="Tsubouchi T."/>
            <person name="Morono Y."/>
            <person name="Uchiyama I."/>
            <person name="Ito T."/>
            <person name="Fujiyama A."/>
            <person name="Inagaki F."/>
            <person name="Takami H."/>
        </authorList>
    </citation>
    <scope>NUCLEOTIDE SEQUENCE</scope>
    <source>
        <strain evidence="2">Expedition CK06-06</strain>
    </source>
</reference>
<feature type="region of interest" description="Disordered" evidence="1">
    <location>
        <begin position="116"/>
        <end position="135"/>
    </location>
</feature>
<sequence>ALGVMVGAQKLEHFNGEVIALAHGRRVIAQEPPPMPTMESNDGLTDNDGRERHQRRRIAFGPLEDFIPKAARIPTGPLDVKIGKSFKPESAPRRLHELSTGNPRRVDYRMEMRVPGARLRPPGEPPGHERTGNRPLPCFRVNKALKALLELSNGPPQFPLADVWTRKHQVRRIPEIQDDVHPVNVKIGHGALKAYRTKSKLASGRNDGRPTALVAPEEK</sequence>
<comment type="caution">
    <text evidence="2">The sequence shown here is derived from an EMBL/GenBank/DDBJ whole genome shotgun (WGS) entry which is preliminary data.</text>
</comment>
<gene>
    <name evidence="2" type="ORF">S12H4_22920</name>
</gene>
<protein>
    <submittedName>
        <fullName evidence="2">Uncharacterized protein</fullName>
    </submittedName>
</protein>
<feature type="non-terminal residue" evidence="2">
    <location>
        <position position="1"/>
    </location>
</feature>
<proteinExistence type="predicted"/>
<name>X1RGU3_9ZZZZ</name>
<feature type="non-terminal residue" evidence="2">
    <location>
        <position position="219"/>
    </location>
</feature>
<evidence type="ECO:0000313" key="2">
    <source>
        <dbReference type="EMBL" id="GAI79833.1"/>
    </source>
</evidence>